<name>A0A6N2R0N9_BIFAD</name>
<evidence type="ECO:0000313" key="2">
    <source>
        <dbReference type="EMBL" id="VYS73595.1"/>
    </source>
</evidence>
<proteinExistence type="predicted"/>
<dbReference type="InterPro" id="IPR054353">
    <property type="entry name" value="IstA-like_C"/>
</dbReference>
<organism evidence="2">
    <name type="scientific">Bifidobacterium adolescentis</name>
    <dbReference type="NCBI Taxonomy" id="1680"/>
    <lineage>
        <taxon>Bacteria</taxon>
        <taxon>Bacillati</taxon>
        <taxon>Actinomycetota</taxon>
        <taxon>Actinomycetes</taxon>
        <taxon>Bifidobacteriales</taxon>
        <taxon>Bifidobacteriaceae</taxon>
        <taxon>Bifidobacterium</taxon>
    </lineage>
</organism>
<sequence length="257" mass="27602">MENAVGFLRRNLMVPPLEAETHTQLGRIMLDRCDALAASSRHYRRGAAIGDVFGEGRAALMPLPSTTFDPIRWESRRADKYGQIDIDSNRYLAGPALHGRRLLAAVRWDSVQITDPGTGEIVAGYPRIYGRSPSTLQNPELAMPVLAAKPGSWRESSIRPDFPEDVRAWLDEADSKRLAQSLRSIGAACAAAGFGNAVAAASRAIADRPGSALDESTLVTLALRARDADDGAITDDGPDLAGYDRFITGDGGKEAGR</sequence>
<accession>A0A6N2R0N9</accession>
<dbReference type="Pfam" id="PF22483">
    <property type="entry name" value="Mu-transpos_C_2"/>
    <property type="match status" value="1"/>
</dbReference>
<feature type="domain" description="Transposase for insertion sequence element IS21-like C-terminal" evidence="1">
    <location>
        <begin position="63"/>
        <end position="132"/>
    </location>
</feature>
<gene>
    <name evidence="2" type="ORF">BALFYP80_00142</name>
</gene>
<protein>
    <recommendedName>
        <fullName evidence="1">Transposase for insertion sequence element IS21-like C-terminal domain-containing protein</fullName>
    </recommendedName>
</protein>
<reference evidence="2" key="1">
    <citation type="submission" date="2019-11" db="EMBL/GenBank/DDBJ databases">
        <authorList>
            <person name="Feng L."/>
        </authorList>
    </citation>
    <scope>NUCLEOTIDE SEQUENCE</scope>
    <source>
        <strain evidence="2">BAdolescentisLFYP80</strain>
    </source>
</reference>
<evidence type="ECO:0000259" key="1">
    <source>
        <dbReference type="Pfam" id="PF22483"/>
    </source>
</evidence>
<dbReference type="EMBL" id="CACRSR010000003">
    <property type="protein sequence ID" value="VYS73595.1"/>
    <property type="molecule type" value="Genomic_DNA"/>
</dbReference>
<dbReference type="AlphaFoldDB" id="A0A6N2R0N9"/>